<protein>
    <submittedName>
        <fullName evidence="1">Nephrocystin-3</fullName>
    </submittedName>
</protein>
<dbReference type="Gene3D" id="1.25.40.10">
    <property type="entry name" value="Tetratricopeptide repeat domain"/>
    <property type="match status" value="1"/>
</dbReference>
<name>A0A175WH34_9PEZI</name>
<dbReference type="InterPro" id="IPR011990">
    <property type="entry name" value="TPR-like_helical_dom_sf"/>
</dbReference>
<keyword evidence="2" id="KW-1185">Reference proteome</keyword>
<proteinExistence type="predicted"/>
<dbReference type="EMBL" id="LCTW02000003">
    <property type="protein sequence ID" value="KXX83147.1"/>
    <property type="molecule type" value="Genomic_DNA"/>
</dbReference>
<dbReference type="SUPFAM" id="SSF48452">
    <property type="entry name" value="TPR-like"/>
    <property type="match status" value="1"/>
</dbReference>
<dbReference type="AlphaFoldDB" id="A0A175WH34"/>
<dbReference type="Proteomes" id="UP000078237">
    <property type="component" value="Unassembled WGS sequence"/>
</dbReference>
<evidence type="ECO:0000313" key="1">
    <source>
        <dbReference type="EMBL" id="KXX83147.1"/>
    </source>
</evidence>
<comment type="caution">
    <text evidence="1">The sequence shown here is derived from an EMBL/GenBank/DDBJ whole genome shotgun (WGS) entry which is preliminary data.</text>
</comment>
<dbReference type="OrthoDB" id="4587021at2759"/>
<dbReference type="STRING" id="100816.A0A175WH34"/>
<evidence type="ECO:0000313" key="2">
    <source>
        <dbReference type="Proteomes" id="UP000078237"/>
    </source>
</evidence>
<sequence length="620" mass="68926">METLAHAIENLRHAAEDLRRAAEVLHGHPEDEDAKESYKRALGALNDSLGKLDTQFQHEGATEEDINAAIALVRKVQEIVVEGPVRLNILYVLCKLLIARYRRNRELEDLESAVLAAEEATNTAPVDGQDNPEYRIQLVASLGMLYMHTHSIDALQRAISEVEILLKALSPTDPRRADQVNNLGRLLGMRYEQTGLGVLADLDRAVSLLLGSVTKLSEGDRARIVGLDLLGNLLGMRYEQQGAMKDLDDAIEWSRKALKEAPADHPDRPGMLNNLANRLCRRAQRTRREEDINEAIRLENECRRTARPGHPDQGIWLGNLGTFHGIRLQLMKNPTRGDFDLAIGYAREAIKRTETGDPGHWSAAHTLANLLLSRYRNGQGSSTVGDLDEAIDVLRGNLGYMTADSPDRAFLLFSLGEALSWRYLRAKPDRGEDSIQAREAFSQSWAYRNAPVAVRIDAARRAAQLWADVSSWNETALYMERAVDLLHALSPRHLWNTDKQAMIRKFSGLAAAAAAAALNAGKEPSHALQYLELGRGIISGLLLDLRTDLSRLRTKYPDLADKFESLRSKLNSDAVPGSLHTPDGGAGSRREAADQFESLLEEIRAKEGFNEFLLPHPWPS</sequence>
<gene>
    <name evidence="1" type="ORF">MMYC01_200329</name>
</gene>
<reference evidence="1 2" key="1">
    <citation type="journal article" date="2016" name="Genome Announc.">
        <title>Genome Sequence of Madurella mycetomatis mm55, Isolated from a Human Mycetoma Case in Sudan.</title>
        <authorList>
            <person name="Smit S."/>
            <person name="Derks M.F."/>
            <person name="Bervoets S."/>
            <person name="Fahal A."/>
            <person name="van Leeuwen W."/>
            <person name="van Belkum A."/>
            <person name="van de Sande W.W."/>
        </authorList>
    </citation>
    <scope>NUCLEOTIDE SEQUENCE [LARGE SCALE GENOMIC DNA]</scope>
    <source>
        <strain evidence="2">mm55</strain>
    </source>
</reference>
<organism evidence="1 2">
    <name type="scientific">Madurella mycetomatis</name>
    <dbReference type="NCBI Taxonomy" id="100816"/>
    <lineage>
        <taxon>Eukaryota</taxon>
        <taxon>Fungi</taxon>
        <taxon>Dikarya</taxon>
        <taxon>Ascomycota</taxon>
        <taxon>Pezizomycotina</taxon>
        <taxon>Sordariomycetes</taxon>
        <taxon>Sordariomycetidae</taxon>
        <taxon>Sordariales</taxon>
        <taxon>Sordariales incertae sedis</taxon>
        <taxon>Madurella</taxon>
    </lineage>
</organism>
<accession>A0A175WH34</accession>
<dbReference type="VEuPathDB" id="FungiDB:MMYC01_200329"/>